<feature type="non-terminal residue" evidence="2">
    <location>
        <position position="1"/>
    </location>
</feature>
<feature type="compositionally biased region" description="Polar residues" evidence="1">
    <location>
        <begin position="1"/>
        <end position="11"/>
    </location>
</feature>
<organism evidence="2 3">
    <name type="scientific">Euroglyphus maynei</name>
    <name type="common">Mayne's house dust mite</name>
    <dbReference type="NCBI Taxonomy" id="6958"/>
    <lineage>
        <taxon>Eukaryota</taxon>
        <taxon>Metazoa</taxon>
        <taxon>Ecdysozoa</taxon>
        <taxon>Arthropoda</taxon>
        <taxon>Chelicerata</taxon>
        <taxon>Arachnida</taxon>
        <taxon>Acari</taxon>
        <taxon>Acariformes</taxon>
        <taxon>Sarcoptiformes</taxon>
        <taxon>Astigmata</taxon>
        <taxon>Psoroptidia</taxon>
        <taxon>Analgoidea</taxon>
        <taxon>Pyroglyphidae</taxon>
        <taxon>Pyroglyphinae</taxon>
        <taxon>Euroglyphus</taxon>
    </lineage>
</organism>
<evidence type="ECO:0000256" key="1">
    <source>
        <dbReference type="SAM" id="MobiDB-lite"/>
    </source>
</evidence>
<reference evidence="2 3" key="1">
    <citation type="submission" date="2017-03" db="EMBL/GenBank/DDBJ databases">
        <title>Genome Survey of Euroglyphus maynei.</title>
        <authorList>
            <person name="Arlian L.G."/>
            <person name="Morgan M.S."/>
            <person name="Rider S.D."/>
        </authorList>
    </citation>
    <scope>NUCLEOTIDE SEQUENCE [LARGE SCALE GENOMIC DNA]</scope>
    <source>
        <strain evidence="2">Arlian Lab</strain>
        <tissue evidence="2">Whole body</tissue>
    </source>
</reference>
<comment type="caution">
    <text evidence="2">The sequence shown here is derived from an EMBL/GenBank/DDBJ whole genome shotgun (WGS) entry which is preliminary data.</text>
</comment>
<feature type="region of interest" description="Disordered" evidence="1">
    <location>
        <begin position="60"/>
        <end position="85"/>
    </location>
</feature>
<proteinExistence type="predicted"/>
<dbReference type="Proteomes" id="UP000194236">
    <property type="component" value="Unassembled WGS sequence"/>
</dbReference>
<sequence length="85" mass="9407">SQRPFLTQQTLPAGDRRTDLAGPRGRQAPAQQAPVTGVEDHHERAVRRAGIERLPLLRSAAGVVDHPARPRDHAPNPRADRSRRL</sequence>
<accession>A0A1Y3ATS7</accession>
<dbReference type="EMBL" id="MUJZ01058829">
    <property type="protein sequence ID" value="OTF71882.1"/>
    <property type="molecule type" value="Genomic_DNA"/>
</dbReference>
<gene>
    <name evidence="2" type="ORF">BLA29_015368</name>
</gene>
<keyword evidence="3" id="KW-1185">Reference proteome</keyword>
<protein>
    <submittedName>
        <fullName evidence="2">Uncharacterized protein</fullName>
    </submittedName>
</protein>
<evidence type="ECO:0000313" key="2">
    <source>
        <dbReference type="EMBL" id="OTF71882.1"/>
    </source>
</evidence>
<name>A0A1Y3ATS7_EURMA</name>
<feature type="compositionally biased region" description="Basic and acidic residues" evidence="1">
    <location>
        <begin position="66"/>
        <end position="85"/>
    </location>
</feature>
<feature type="non-terminal residue" evidence="2">
    <location>
        <position position="85"/>
    </location>
</feature>
<evidence type="ECO:0000313" key="3">
    <source>
        <dbReference type="Proteomes" id="UP000194236"/>
    </source>
</evidence>
<feature type="region of interest" description="Disordered" evidence="1">
    <location>
        <begin position="1"/>
        <end position="44"/>
    </location>
</feature>
<dbReference type="AlphaFoldDB" id="A0A1Y3ATS7"/>